<organism evidence="12 13">
    <name type="scientific">Modicisalibacter zincidurans</name>
    <dbReference type="NCBI Taxonomy" id="1178777"/>
    <lineage>
        <taxon>Bacteria</taxon>
        <taxon>Pseudomonadati</taxon>
        <taxon>Pseudomonadota</taxon>
        <taxon>Gammaproteobacteria</taxon>
        <taxon>Oceanospirillales</taxon>
        <taxon>Halomonadaceae</taxon>
        <taxon>Modicisalibacter</taxon>
    </lineage>
</organism>
<feature type="transmembrane region" description="Helical" evidence="10">
    <location>
        <begin position="306"/>
        <end position="325"/>
    </location>
</feature>
<feature type="transmembrane region" description="Helical" evidence="10">
    <location>
        <begin position="240"/>
        <end position="261"/>
    </location>
</feature>
<evidence type="ECO:0000256" key="6">
    <source>
        <dbReference type="ARBA" id="ARBA00023136"/>
    </source>
</evidence>
<evidence type="ECO:0000256" key="2">
    <source>
        <dbReference type="ARBA" id="ARBA00009025"/>
    </source>
</evidence>
<evidence type="ECO:0000313" key="13">
    <source>
        <dbReference type="Proteomes" id="UP001500074"/>
    </source>
</evidence>
<keyword evidence="6 10" id="KW-0472">Membrane</keyword>
<dbReference type="Pfam" id="PF00361">
    <property type="entry name" value="Proton_antipo_M"/>
    <property type="match status" value="1"/>
</dbReference>
<evidence type="ECO:0000256" key="5">
    <source>
        <dbReference type="ARBA" id="ARBA00022989"/>
    </source>
</evidence>
<comment type="caution">
    <text evidence="12">The sequence shown here is derived from an EMBL/GenBank/DDBJ whole genome shotgun (WGS) entry which is preliminary data.</text>
</comment>
<reference evidence="13" key="1">
    <citation type="journal article" date="2019" name="Int. J. Syst. Evol. Microbiol.">
        <title>The Global Catalogue of Microorganisms (GCM) 10K type strain sequencing project: providing services to taxonomists for standard genome sequencing and annotation.</title>
        <authorList>
            <consortium name="The Broad Institute Genomics Platform"/>
            <consortium name="The Broad Institute Genome Sequencing Center for Infectious Disease"/>
            <person name="Wu L."/>
            <person name="Ma J."/>
        </authorList>
    </citation>
    <scope>NUCLEOTIDE SEQUENCE [LARGE SCALE GENOMIC DNA]</scope>
    <source>
        <strain evidence="13">JCM 18472</strain>
    </source>
</reference>
<feature type="transmembrane region" description="Helical" evidence="10">
    <location>
        <begin position="28"/>
        <end position="50"/>
    </location>
</feature>
<accession>A0ABP9RIJ5</accession>
<evidence type="ECO:0000256" key="4">
    <source>
        <dbReference type="ARBA" id="ARBA00022692"/>
    </source>
</evidence>
<dbReference type="RefSeq" id="WP_084173648.1">
    <property type="nucleotide sequence ID" value="NZ_BAABKI010000027.1"/>
</dbReference>
<dbReference type="InterPro" id="IPR001750">
    <property type="entry name" value="ND/Mrp_TM"/>
</dbReference>
<protein>
    <recommendedName>
        <fullName evidence="3">NADH-quinone oxidoreductase subunit M</fullName>
    </recommendedName>
    <alternativeName>
        <fullName evidence="7">NADH dehydrogenase I subunit M</fullName>
    </alternativeName>
    <alternativeName>
        <fullName evidence="8">NDH-1 subunit M</fullName>
    </alternativeName>
</protein>
<feature type="transmembrane region" description="Helical" evidence="10">
    <location>
        <begin position="459"/>
        <end position="480"/>
    </location>
</feature>
<dbReference type="InterPro" id="IPR003918">
    <property type="entry name" value="NADH_UbQ_OxRdtase"/>
</dbReference>
<dbReference type="Proteomes" id="UP001500074">
    <property type="component" value="Unassembled WGS sequence"/>
</dbReference>
<feature type="transmembrane region" description="Helical" evidence="10">
    <location>
        <begin position="332"/>
        <end position="359"/>
    </location>
</feature>
<evidence type="ECO:0000256" key="10">
    <source>
        <dbReference type="SAM" id="Phobius"/>
    </source>
</evidence>
<feature type="transmembrane region" description="Helical" evidence="10">
    <location>
        <begin position="413"/>
        <end position="433"/>
    </location>
</feature>
<dbReference type="PANTHER" id="PTHR43507">
    <property type="entry name" value="NADH-UBIQUINONE OXIDOREDUCTASE CHAIN 4"/>
    <property type="match status" value="1"/>
</dbReference>
<dbReference type="PRINTS" id="PR01437">
    <property type="entry name" value="NUOXDRDTASE4"/>
</dbReference>
<dbReference type="InterPro" id="IPR010227">
    <property type="entry name" value="NADH_Q_OxRdtase_chainM/4"/>
</dbReference>
<feature type="domain" description="NADH:quinone oxidoreductase/Mrp antiporter transmembrane" evidence="11">
    <location>
        <begin position="128"/>
        <end position="428"/>
    </location>
</feature>
<comment type="subcellular location">
    <subcellularLocation>
        <location evidence="1">Endomembrane system</location>
        <topology evidence="1">Multi-pass membrane protein</topology>
    </subcellularLocation>
    <subcellularLocation>
        <location evidence="9">Membrane</location>
        <topology evidence="9">Multi-pass membrane protein</topology>
    </subcellularLocation>
</comment>
<evidence type="ECO:0000256" key="9">
    <source>
        <dbReference type="RuleBase" id="RU000320"/>
    </source>
</evidence>
<keyword evidence="4 9" id="KW-0812">Transmembrane</keyword>
<evidence type="ECO:0000256" key="7">
    <source>
        <dbReference type="ARBA" id="ARBA00031584"/>
    </source>
</evidence>
<evidence type="ECO:0000256" key="1">
    <source>
        <dbReference type="ARBA" id="ARBA00004127"/>
    </source>
</evidence>
<dbReference type="NCBIfam" id="TIGR01972">
    <property type="entry name" value="NDH_I_M"/>
    <property type="match status" value="1"/>
</dbReference>
<feature type="transmembrane region" description="Helical" evidence="10">
    <location>
        <begin position="162"/>
        <end position="182"/>
    </location>
</feature>
<feature type="transmembrane region" description="Helical" evidence="10">
    <location>
        <begin position="273"/>
        <end position="294"/>
    </location>
</feature>
<feature type="transmembrane region" description="Helical" evidence="10">
    <location>
        <begin position="109"/>
        <end position="125"/>
    </location>
</feature>
<evidence type="ECO:0000313" key="12">
    <source>
        <dbReference type="EMBL" id="GAA5177828.1"/>
    </source>
</evidence>
<proteinExistence type="inferred from homology"/>
<dbReference type="PANTHER" id="PTHR43507:SF1">
    <property type="entry name" value="NADH-UBIQUINONE OXIDOREDUCTASE CHAIN 4"/>
    <property type="match status" value="1"/>
</dbReference>
<feature type="transmembrane region" description="Helical" evidence="10">
    <location>
        <begin position="379"/>
        <end position="401"/>
    </location>
</feature>
<evidence type="ECO:0000256" key="3">
    <source>
        <dbReference type="ARBA" id="ARBA00019906"/>
    </source>
</evidence>
<name>A0ABP9RIJ5_9GAMM</name>
<keyword evidence="5 10" id="KW-1133">Transmembrane helix</keyword>
<feature type="transmembrane region" description="Helical" evidence="10">
    <location>
        <begin position="203"/>
        <end position="220"/>
    </location>
</feature>
<comment type="similarity">
    <text evidence="2">Belongs to the complex I subunit 4 family.</text>
</comment>
<keyword evidence="13" id="KW-1185">Reference proteome</keyword>
<feature type="transmembrane region" description="Helical" evidence="10">
    <location>
        <begin position="71"/>
        <end position="97"/>
    </location>
</feature>
<sequence length="494" mass="52487">MILTLALAVPLLGALALAGYPRWSAAQARRIAMGAAGASLAALIVAWLGFDPRGPQFQYVVELPWVPSLGVAYRLGVDGIALAVATMSALLFSAAAIYPVDTRGEPRSYYAWLLFMQGVSLGVFLTLDLLLFYVFFDLSLVGMFFLIGRWGHGQPQLSALKFFLYTFAGSLLLLLAIIGLYLSLEPRSFDMRQLIEQQPLAGGGLYAGLVFLALMLGLAIKTPLVPLHTWLPQAHVDAPGPVSAILAGVLLKMGVYGMIRLPLAMMAETFARYAPWIGALALLSILYGALVALGQQDLKRRIAYTSINHMGYSVLGIAAAAAWVGEPAARQLALAGASLQMVVHGLITGSLFLISGSLWQRTGDYQLAHYGGLAYQAPLLTGFTVLAAFASLGMPGLAGFVAEIQVFAGTLAVYPWLAVLAIVGILITAALYLDMLRRLFFGHLPASLASFSDLGRAEWLVLGVLSLGIVAIGVYPSFVLELLEAASAALVGGR</sequence>
<evidence type="ECO:0000256" key="8">
    <source>
        <dbReference type="ARBA" id="ARBA00032798"/>
    </source>
</evidence>
<dbReference type="EMBL" id="BAABKI010000027">
    <property type="protein sequence ID" value="GAA5177828.1"/>
    <property type="molecule type" value="Genomic_DNA"/>
</dbReference>
<evidence type="ECO:0000259" key="11">
    <source>
        <dbReference type="Pfam" id="PF00361"/>
    </source>
</evidence>
<gene>
    <name evidence="12" type="ORF">GCM10023342_26830</name>
</gene>